<sequence>MQIKELNWYSERLHRDMPVKVYGHAGKSCLVIPSQDGKHNDFEGFGMVDACAPFIEEGKLRLYCVDTIDAETWSCTWKNARDRIVLHEDWMQYLVQEVLPLMEKENKNQKAMTMGCSMGAFHAANLFFRFPDRFDTTICLSGIYDASQVLGGYMDDLVYLNSPYHCLQNMPEDHPYMSLYRRSNMFFCVGQGAWEDELLADTRKLDGVLHAKGIPAFVDYWGYDVAHDWNWWQKQAPYFLGKIL</sequence>
<dbReference type="EMBL" id="JAJEPS010000005">
    <property type="protein sequence ID" value="MCC2125842.1"/>
    <property type="molecule type" value="Genomic_DNA"/>
</dbReference>
<dbReference type="Pfam" id="PF00756">
    <property type="entry name" value="Esterase"/>
    <property type="match status" value="1"/>
</dbReference>
<protein>
    <submittedName>
        <fullName evidence="1">Esterase family protein</fullName>
    </submittedName>
</protein>
<dbReference type="PANTHER" id="PTHR48098">
    <property type="entry name" value="ENTEROCHELIN ESTERASE-RELATED"/>
    <property type="match status" value="1"/>
</dbReference>
<organism evidence="1 2">
    <name type="scientific">Hominiventricola filiformis</name>
    <dbReference type="NCBI Taxonomy" id="2885352"/>
    <lineage>
        <taxon>Bacteria</taxon>
        <taxon>Bacillati</taxon>
        <taxon>Bacillota</taxon>
        <taxon>Clostridia</taxon>
        <taxon>Lachnospirales</taxon>
        <taxon>Lachnospiraceae</taxon>
        <taxon>Hominiventricola</taxon>
    </lineage>
</organism>
<proteinExistence type="predicted"/>
<dbReference type="InterPro" id="IPR000801">
    <property type="entry name" value="Esterase-like"/>
</dbReference>
<comment type="caution">
    <text evidence="1">The sequence shown here is derived from an EMBL/GenBank/DDBJ whole genome shotgun (WGS) entry which is preliminary data.</text>
</comment>
<dbReference type="InterPro" id="IPR029058">
    <property type="entry name" value="AB_hydrolase_fold"/>
</dbReference>
<keyword evidence="2" id="KW-1185">Reference proteome</keyword>
<dbReference type="InterPro" id="IPR050583">
    <property type="entry name" value="Mycobacterial_A85_antigen"/>
</dbReference>
<dbReference type="AlphaFoldDB" id="A0AAE3DAH7"/>
<dbReference type="PANTHER" id="PTHR48098:SF3">
    <property type="entry name" value="IRON(III) ENTEROBACTIN ESTERASE"/>
    <property type="match status" value="1"/>
</dbReference>
<dbReference type="RefSeq" id="WP_118770456.1">
    <property type="nucleotide sequence ID" value="NZ_JAJEPS010000005.1"/>
</dbReference>
<evidence type="ECO:0000313" key="2">
    <source>
        <dbReference type="Proteomes" id="UP001198220"/>
    </source>
</evidence>
<accession>A0AAE3DAH7</accession>
<gene>
    <name evidence="1" type="ORF">LKD36_06575</name>
</gene>
<dbReference type="Gene3D" id="3.40.50.1820">
    <property type="entry name" value="alpha/beta hydrolase"/>
    <property type="match status" value="1"/>
</dbReference>
<dbReference type="SUPFAM" id="SSF53474">
    <property type="entry name" value="alpha/beta-Hydrolases"/>
    <property type="match status" value="1"/>
</dbReference>
<dbReference type="Proteomes" id="UP001198220">
    <property type="component" value="Unassembled WGS sequence"/>
</dbReference>
<reference evidence="1 2" key="1">
    <citation type="submission" date="2021-10" db="EMBL/GenBank/DDBJ databases">
        <title>Anaerobic single-cell dispensing facilitates the cultivation of human gut bacteria.</title>
        <authorList>
            <person name="Afrizal A."/>
        </authorList>
    </citation>
    <scope>NUCLEOTIDE SEQUENCE [LARGE SCALE GENOMIC DNA]</scope>
    <source>
        <strain evidence="1 2">CLA-AA-H276</strain>
    </source>
</reference>
<name>A0AAE3DAH7_9FIRM</name>
<evidence type="ECO:0000313" key="1">
    <source>
        <dbReference type="EMBL" id="MCC2125842.1"/>
    </source>
</evidence>